<dbReference type="PROSITE" id="PS50113">
    <property type="entry name" value="PAC"/>
    <property type="match status" value="1"/>
</dbReference>
<dbReference type="PANTHER" id="PTHR32089">
    <property type="entry name" value="METHYL-ACCEPTING CHEMOTAXIS PROTEIN MCPB"/>
    <property type="match status" value="1"/>
</dbReference>
<dbReference type="InterPro" id="IPR000700">
    <property type="entry name" value="PAS-assoc_C"/>
</dbReference>
<protein>
    <submittedName>
        <fullName evidence="6">PAS domain-containing protein</fullName>
    </submittedName>
</protein>
<dbReference type="SUPFAM" id="SSF58104">
    <property type="entry name" value="Methyl-accepting chemotaxis protein (MCP) signaling domain"/>
    <property type="match status" value="1"/>
</dbReference>
<dbReference type="PRINTS" id="PR00260">
    <property type="entry name" value="CHEMTRNSDUCR"/>
</dbReference>
<dbReference type="Gene3D" id="1.10.287.950">
    <property type="entry name" value="Methyl-accepting chemotaxis protein"/>
    <property type="match status" value="1"/>
</dbReference>
<name>A0A845E0A5_9BACI</name>
<sequence>MIRERAGRVLHSIKNVDVRKDLMFEAAERNLAMIQFGTDRRVSYVNDIFSSTMQFRSTDDMIGLHHQNFCFDDFARSRDYDTFWNDLLSGRSYQDKIERKDAKGNRVWLEATYMPVYDGAEIVGVMKVATDITKRQSEITEVVESLKEMSFTLNTRAEDGVRQHEELNDKINEIAIKSKGNTDILIDLRKQTEDIQGVVKTIRDIAAQTNLLSLNAAIEAARAGEHGRGFDVVAKEVRKLSTKVEESIGEVRENIDNITKEISNITSGTEQIRKDVESGQVQINEASAGYKEIVGAAESLKKEAEALSGII</sequence>
<dbReference type="GO" id="GO:0004888">
    <property type="term" value="F:transmembrane signaling receptor activity"/>
    <property type="evidence" value="ECO:0007669"/>
    <property type="project" value="InterPro"/>
</dbReference>
<proteinExistence type="inferred from homology"/>
<reference evidence="6 7" key="1">
    <citation type="submission" date="2019-11" db="EMBL/GenBank/DDBJ databases">
        <title>Genome sequences of 17 halophilic strains isolated from different environments.</title>
        <authorList>
            <person name="Furrow R.E."/>
        </authorList>
    </citation>
    <scope>NUCLEOTIDE SEQUENCE [LARGE SCALE GENOMIC DNA]</scope>
    <source>
        <strain evidence="6 7">22505_10_Sand</strain>
    </source>
</reference>
<dbReference type="InterPro" id="IPR013656">
    <property type="entry name" value="PAS_4"/>
</dbReference>
<evidence type="ECO:0000259" key="4">
    <source>
        <dbReference type="PROSITE" id="PS50111"/>
    </source>
</evidence>
<gene>
    <name evidence="6" type="ORF">GLV98_02455</name>
</gene>
<dbReference type="GO" id="GO:0016020">
    <property type="term" value="C:membrane"/>
    <property type="evidence" value="ECO:0007669"/>
    <property type="project" value="InterPro"/>
</dbReference>
<evidence type="ECO:0000313" key="7">
    <source>
        <dbReference type="Proteomes" id="UP000447393"/>
    </source>
</evidence>
<dbReference type="Proteomes" id="UP000447393">
    <property type="component" value="Unassembled WGS sequence"/>
</dbReference>
<dbReference type="InterPro" id="IPR004089">
    <property type="entry name" value="MCPsignal_dom"/>
</dbReference>
<feature type="domain" description="Methyl-accepting transducer" evidence="4">
    <location>
        <begin position="131"/>
        <end position="311"/>
    </location>
</feature>
<dbReference type="InterPro" id="IPR004090">
    <property type="entry name" value="Chemotax_Me-accpt_rcpt"/>
</dbReference>
<comment type="similarity">
    <text evidence="2">Belongs to the methyl-accepting chemotaxis (MCP) protein family.</text>
</comment>
<evidence type="ECO:0000259" key="5">
    <source>
        <dbReference type="PROSITE" id="PS50113"/>
    </source>
</evidence>
<dbReference type="GO" id="GO:0006935">
    <property type="term" value="P:chemotaxis"/>
    <property type="evidence" value="ECO:0007669"/>
    <property type="project" value="InterPro"/>
</dbReference>
<dbReference type="Pfam" id="PF00015">
    <property type="entry name" value="MCPsignal"/>
    <property type="match status" value="1"/>
</dbReference>
<evidence type="ECO:0000256" key="2">
    <source>
        <dbReference type="ARBA" id="ARBA00029447"/>
    </source>
</evidence>
<evidence type="ECO:0000313" key="6">
    <source>
        <dbReference type="EMBL" id="MYL48322.1"/>
    </source>
</evidence>
<dbReference type="AlphaFoldDB" id="A0A845E0A5"/>
<comment type="caution">
    <text evidence="6">The sequence shown here is derived from an EMBL/GenBank/DDBJ whole genome shotgun (WGS) entry which is preliminary data.</text>
</comment>
<dbReference type="GO" id="GO:0007165">
    <property type="term" value="P:signal transduction"/>
    <property type="evidence" value="ECO:0007669"/>
    <property type="project" value="UniProtKB-KW"/>
</dbReference>
<evidence type="ECO:0000256" key="1">
    <source>
        <dbReference type="ARBA" id="ARBA00023224"/>
    </source>
</evidence>
<dbReference type="SMART" id="SM00283">
    <property type="entry name" value="MA"/>
    <property type="match status" value="1"/>
</dbReference>
<dbReference type="Pfam" id="PF08448">
    <property type="entry name" value="PAS_4"/>
    <property type="match status" value="1"/>
</dbReference>
<dbReference type="SUPFAM" id="SSF55785">
    <property type="entry name" value="PYP-like sensor domain (PAS domain)"/>
    <property type="match status" value="1"/>
</dbReference>
<feature type="domain" description="PAC" evidence="5">
    <location>
        <begin position="91"/>
        <end position="144"/>
    </location>
</feature>
<evidence type="ECO:0000256" key="3">
    <source>
        <dbReference type="PROSITE-ProRule" id="PRU00284"/>
    </source>
</evidence>
<accession>A0A845E0A5</accession>
<dbReference type="NCBIfam" id="TIGR00229">
    <property type="entry name" value="sensory_box"/>
    <property type="match status" value="1"/>
</dbReference>
<organism evidence="6 7">
    <name type="scientific">Halobacillus litoralis</name>
    <dbReference type="NCBI Taxonomy" id="45668"/>
    <lineage>
        <taxon>Bacteria</taxon>
        <taxon>Bacillati</taxon>
        <taxon>Bacillota</taxon>
        <taxon>Bacilli</taxon>
        <taxon>Bacillales</taxon>
        <taxon>Bacillaceae</taxon>
        <taxon>Halobacillus</taxon>
    </lineage>
</organism>
<dbReference type="OrthoDB" id="9765776at2"/>
<dbReference type="InterPro" id="IPR035965">
    <property type="entry name" value="PAS-like_dom_sf"/>
</dbReference>
<dbReference type="PANTHER" id="PTHR32089:SF112">
    <property type="entry name" value="LYSOZYME-LIKE PROTEIN-RELATED"/>
    <property type="match status" value="1"/>
</dbReference>
<dbReference type="PROSITE" id="PS50111">
    <property type="entry name" value="CHEMOTAXIS_TRANSDUC_2"/>
    <property type="match status" value="1"/>
</dbReference>
<dbReference type="EMBL" id="WMEZ01000001">
    <property type="protein sequence ID" value="MYL48322.1"/>
    <property type="molecule type" value="Genomic_DNA"/>
</dbReference>
<keyword evidence="1 3" id="KW-0807">Transducer</keyword>
<dbReference type="Gene3D" id="3.30.450.20">
    <property type="entry name" value="PAS domain"/>
    <property type="match status" value="1"/>
</dbReference>
<dbReference type="InterPro" id="IPR000014">
    <property type="entry name" value="PAS"/>
</dbReference>